<evidence type="ECO:0000313" key="2">
    <source>
        <dbReference type="EMBL" id="PIH04889.1"/>
    </source>
</evidence>
<feature type="transmembrane region" description="Helical" evidence="1">
    <location>
        <begin position="12"/>
        <end position="35"/>
    </location>
</feature>
<name>A0A2G7HIH1_9CLOT</name>
<dbReference type="EMBL" id="PEIK01000004">
    <property type="protein sequence ID" value="PIH04889.1"/>
    <property type="molecule type" value="Genomic_DNA"/>
</dbReference>
<sequence length="253" mass="28384">MGKLIKYNLKCYYKEILILLSLIVLSNLGLFYKINKWPREIIFGLSIMILSFACLVVLIWNINMFSKDLYSDTSYLIFTLPVKGRSILGAKLITSIIQVILVNIVAGIFIYINFKNSSLAHQDIVAYLTFKNISIASIIAMFHYISFLLTIYVSVALSRVAIRKKKLGKLGSFGIFVGICIIVGKLSMWITKIFPQTIKLAINPNTIISGTVDGAKFSLNFVNVNIASTIFDIVFAVALFIVVSYLLQEKVEI</sequence>
<evidence type="ECO:0000313" key="3">
    <source>
        <dbReference type="Proteomes" id="UP000231322"/>
    </source>
</evidence>
<feature type="transmembrane region" description="Helical" evidence="1">
    <location>
        <begin position="41"/>
        <end position="62"/>
    </location>
</feature>
<feature type="transmembrane region" description="Helical" evidence="1">
    <location>
        <begin position="226"/>
        <end position="247"/>
    </location>
</feature>
<keyword evidence="1" id="KW-1133">Transmembrane helix</keyword>
<keyword evidence="1" id="KW-0472">Membrane</keyword>
<dbReference type="AlphaFoldDB" id="A0A2G7HIH1"/>
<evidence type="ECO:0000256" key="1">
    <source>
        <dbReference type="SAM" id="Phobius"/>
    </source>
</evidence>
<dbReference type="Proteomes" id="UP000231322">
    <property type="component" value="Unassembled WGS sequence"/>
</dbReference>
<keyword evidence="3" id="KW-1185">Reference proteome</keyword>
<feature type="transmembrane region" description="Helical" evidence="1">
    <location>
        <begin position="92"/>
        <end position="114"/>
    </location>
</feature>
<protein>
    <submittedName>
        <fullName evidence="2">ABC transporter permease</fullName>
    </submittedName>
</protein>
<comment type="caution">
    <text evidence="2">The sequence shown here is derived from an EMBL/GenBank/DDBJ whole genome shotgun (WGS) entry which is preliminary data.</text>
</comment>
<feature type="transmembrane region" description="Helical" evidence="1">
    <location>
        <begin position="170"/>
        <end position="190"/>
    </location>
</feature>
<feature type="transmembrane region" description="Helical" evidence="1">
    <location>
        <begin position="134"/>
        <end position="158"/>
    </location>
</feature>
<dbReference type="RefSeq" id="WP_076174322.1">
    <property type="nucleotide sequence ID" value="NZ_PEIK01000004.1"/>
</dbReference>
<organism evidence="2 3">
    <name type="scientific">Clostridium combesii</name>
    <dbReference type="NCBI Taxonomy" id="39481"/>
    <lineage>
        <taxon>Bacteria</taxon>
        <taxon>Bacillati</taxon>
        <taxon>Bacillota</taxon>
        <taxon>Clostridia</taxon>
        <taxon>Eubacteriales</taxon>
        <taxon>Clostridiaceae</taxon>
        <taxon>Clostridium</taxon>
    </lineage>
</organism>
<proteinExistence type="predicted"/>
<gene>
    <name evidence="2" type="ORF">CS538_06860</name>
</gene>
<reference evidence="2 3" key="1">
    <citation type="submission" date="2017-10" db="EMBL/GenBank/DDBJ databases">
        <title>Reclassification of Eubacterium combesii and discrepancies in the nomenclature of botulinum neurotoxin producing clostridia. Request for an Opinion.</title>
        <authorList>
            <person name="Dobritsa A.P."/>
            <person name="Kutumbaka K.K."/>
            <person name="Samadpour M."/>
        </authorList>
    </citation>
    <scope>NUCLEOTIDE SEQUENCE [LARGE SCALE GENOMIC DNA]</scope>
    <source>
        <strain evidence="2 3">DSM 20696</strain>
    </source>
</reference>
<keyword evidence="1" id="KW-0812">Transmembrane</keyword>
<accession>A0A2G7HIH1</accession>